<dbReference type="Proteomes" id="UP000299102">
    <property type="component" value="Unassembled WGS sequence"/>
</dbReference>
<comment type="caution">
    <text evidence="2">The sequence shown here is derived from an EMBL/GenBank/DDBJ whole genome shotgun (WGS) entry which is preliminary data.</text>
</comment>
<sequence>MTAGGFTRLEHATHALRSVWFLRSPQSNPFPTEENAIPDLLLHRSSLKVGVPISLLRNINPPRLRNGTRLAVKKRIPKVIKATIINGKSKDVLIPRIATIPTDMPLDCKRPQLPIRLAFSMTIDET</sequence>
<dbReference type="GO" id="GO:0005657">
    <property type="term" value="C:replication fork"/>
    <property type="evidence" value="ECO:0007669"/>
    <property type="project" value="TreeGrafter"/>
</dbReference>
<protein>
    <recommendedName>
        <fullName evidence="1">DNA helicase Pif1-like 2B domain-containing protein</fullName>
    </recommendedName>
</protein>
<dbReference type="PANTHER" id="PTHR23274">
    <property type="entry name" value="DNA HELICASE-RELATED"/>
    <property type="match status" value="1"/>
</dbReference>
<organism evidence="2 3">
    <name type="scientific">Eumeta variegata</name>
    <name type="common">Bagworm moth</name>
    <name type="synonym">Eumeta japonica</name>
    <dbReference type="NCBI Taxonomy" id="151549"/>
    <lineage>
        <taxon>Eukaryota</taxon>
        <taxon>Metazoa</taxon>
        <taxon>Ecdysozoa</taxon>
        <taxon>Arthropoda</taxon>
        <taxon>Hexapoda</taxon>
        <taxon>Insecta</taxon>
        <taxon>Pterygota</taxon>
        <taxon>Neoptera</taxon>
        <taxon>Endopterygota</taxon>
        <taxon>Lepidoptera</taxon>
        <taxon>Glossata</taxon>
        <taxon>Ditrysia</taxon>
        <taxon>Tineoidea</taxon>
        <taxon>Psychidae</taxon>
        <taxon>Oiketicinae</taxon>
        <taxon>Eumeta</taxon>
    </lineage>
</organism>
<dbReference type="AlphaFoldDB" id="A0A4C1U3A8"/>
<name>A0A4C1U3A8_EUMVA</name>
<accession>A0A4C1U3A8</accession>
<dbReference type="InterPro" id="IPR049163">
    <property type="entry name" value="Pif1-like_2B_dom"/>
</dbReference>
<dbReference type="EMBL" id="BGZK01000122">
    <property type="protein sequence ID" value="GBP20750.1"/>
    <property type="molecule type" value="Genomic_DNA"/>
</dbReference>
<evidence type="ECO:0000259" key="1">
    <source>
        <dbReference type="Pfam" id="PF21530"/>
    </source>
</evidence>
<dbReference type="PANTHER" id="PTHR23274:SF48">
    <property type="entry name" value="ATP-DEPENDENT DNA HELICASE"/>
    <property type="match status" value="1"/>
</dbReference>
<gene>
    <name evidence="2" type="ORF">EVAR_14475_1</name>
</gene>
<dbReference type="STRING" id="151549.A0A4C1U3A8"/>
<dbReference type="OrthoDB" id="272985at2759"/>
<dbReference type="GO" id="GO:0006260">
    <property type="term" value="P:DNA replication"/>
    <property type="evidence" value="ECO:0007669"/>
    <property type="project" value="TreeGrafter"/>
</dbReference>
<proteinExistence type="predicted"/>
<feature type="domain" description="DNA helicase Pif1-like 2B" evidence="1">
    <location>
        <begin position="43"/>
        <end position="72"/>
    </location>
</feature>
<keyword evidence="3" id="KW-1185">Reference proteome</keyword>
<reference evidence="2 3" key="1">
    <citation type="journal article" date="2019" name="Commun. Biol.">
        <title>The bagworm genome reveals a unique fibroin gene that provides high tensile strength.</title>
        <authorList>
            <person name="Kono N."/>
            <person name="Nakamura H."/>
            <person name="Ohtoshi R."/>
            <person name="Tomita M."/>
            <person name="Numata K."/>
            <person name="Arakawa K."/>
        </authorList>
    </citation>
    <scope>NUCLEOTIDE SEQUENCE [LARGE SCALE GENOMIC DNA]</scope>
</reference>
<dbReference type="Pfam" id="PF21530">
    <property type="entry name" value="Pif1_2B_dom"/>
    <property type="match status" value="1"/>
</dbReference>
<evidence type="ECO:0000313" key="2">
    <source>
        <dbReference type="EMBL" id="GBP20750.1"/>
    </source>
</evidence>
<evidence type="ECO:0000313" key="3">
    <source>
        <dbReference type="Proteomes" id="UP000299102"/>
    </source>
</evidence>